<dbReference type="GO" id="GO:0005737">
    <property type="term" value="C:cytoplasm"/>
    <property type="evidence" value="ECO:0007669"/>
    <property type="project" value="TreeGrafter"/>
</dbReference>
<keyword evidence="3" id="KW-1185">Reference proteome</keyword>
<evidence type="ECO:0000256" key="1">
    <source>
        <dbReference type="SAM" id="SignalP"/>
    </source>
</evidence>
<keyword evidence="1" id="KW-0732">Signal</keyword>
<sequence>MLLQNFILFSGILAFSLMQNIVTEAVSVEEFLSLTTSEKDALDKFRARVEPLLTSDRMKQDVYLIRWLRSKNFDVNAADKMLRDSLKWRHDEKIDNIHLEDFSDMASEFHVTVDTYDKTGRPIGVIDMFDWDIRREI</sequence>
<comment type="caution">
    <text evidence="2">The sequence shown here is derived from an EMBL/GenBank/DDBJ whole genome shotgun (WGS) entry which is preliminary data.</text>
</comment>
<evidence type="ECO:0000313" key="3">
    <source>
        <dbReference type="Proteomes" id="UP000094527"/>
    </source>
</evidence>
<dbReference type="InterPro" id="IPR036865">
    <property type="entry name" value="CRAL-TRIO_dom_sf"/>
</dbReference>
<dbReference type="OrthoDB" id="75724at2759"/>
<dbReference type="SUPFAM" id="SSF46938">
    <property type="entry name" value="CRAL/TRIO N-terminal domain"/>
    <property type="match status" value="1"/>
</dbReference>
<dbReference type="PANTHER" id="PTHR23324">
    <property type="entry name" value="SEC14 RELATED PROTEIN"/>
    <property type="match status" value="1"/>
</dbReference>
<feature type="signal peptide" evidence="1">
    <location>
        <begin position="1"/>
        <end position="25"/>
    </location>
</feature>
<reference evidence="2 3" key="1">
    <citation type="journal article" date="2016" name="Genome Biol. Evol.">
        <title>Gene Family Evolution Reflects Adaptation to Soil Environmental Stressors in the Genome of the Collembolan Orchesella cincta.</title>
        <authorList>
            <person name="Faddeeva-Vakhrusheva A."/>
            <person name="Derks M.F."/>
            <person name="Anvar S.Y."/>
            <person name="Agamennone V."/>
            <person name="Suring W."/>
            <person name="Smit S."/>
            <person name="van Straalen N.M."/>
            <person name="Roelofs D."/>
        </authorList>
    </citation>
    <scope>NUCLEOTIDE SEQUENCE [LARGE SCALE GENOMIC DNA]</scope>
    <source>
        <tissue evidence="2">Mixed pool</tissue>
    </source>
</reference>
<organism evidence="2 3">
    <name type="scientific">Orchesella cincta</name>
    <name type="common">Springtail</name>
    <name type="synonym">Podura cincta</name>
    <dbReference type="NCBI Taxonomy" id="48709"/>
    <lineage>
        <taxon>Eukaryota</taxon>
        <taxon>Metazoa</taxon>
        <taxon>Ecdysozoa</taxon>
        <taxon>Arthropoda</taxon>
        <taxon>Hexapoda</taxon>
        <taxon>Collembola</taxon>
        <taxon>Entomobryomorpha</taxon>
        <taxon>Entomobryoidea</taxon>
        <taxon>Orchesellidae</taxon>
        <taxon>Orchesellinae</taxon>
        <taxon>Orchesella</taxon>
    </lineage>
</organism>
<protein>
    <submittedName>
        <fullName evidence="2">SEC14-like protein 2</fullName>
    </submittedName>
</protein>
<dbReference type="Proteomes" id="UP000094527">
    <property type="component" value="Unassembled WGS sequence"/>
</dbReference>
<accession>A0A1D2M8D0</accession>
<dbReference type="PANTHER" id="PTHR23324:SF83">
    <property type="entry name" value="SEC14-LIKE PROTEIN 2"/>
    <property type="match status" value="1"/>
</dbReference>
<dbReference type="Gene3D" id="3.40.525.10">
    <property type="entry name" value="CRAL-TRIO lipid binding domain"/>
    <property type="match status" value="1"/>
</dbReference>
<feature type="non-terminal residue" evidence="2">
    <location>
        <position position="137"/>
    </location>
</feature>
<evidence type="ECO:0000313" key="2">
    <source>
        <dbReference type="EMBL" id="ODM89230.1"/>
    </source>
</evidence>
<dbReference type="STRING" id="48709.A0A1D2M8D0"/>
<dbReference type="EMBL" id="LJIJ01002787">
    <property type="protein sequence ID" value="ODM89230.1"/>
    <property type="molecule type" value="Genomic_DNA"/>
</dbReference>
<dbReference type="InterPro" id="IPR036273">
    <property type="entry name" value="CRAL/TRIO_N_dom_sf"/>
</dbReference>
<dbReference type="InterPro" id="IPR051064">
    <property type="entry name" value="SEC14/CRAL-TRIO_domain"/>
</dbReference>
<gene>
    <name evidence="2" type="ORF">Ocin01_17452</name>
</gene>
<feature type="chain" id="PRO_5008903630" evidence="1">
    <location>
        <begin position="26"/>
        <end position="137"/>
    </location>
</feature>
<proteinExistence type="predicted"/>
<name>A0A1D2M8D0_ORCCI</name>
<dbReference type="AlphaFoldDB" id="A0A1D2M8D0"/>
<dbReference type="OMA" id="DMASEFH"/>